<feature type="region of interest" description="Disordered" evidence="1">
    <location>
        <begin position="90"/>
        <end position="123"/>
    </location>
</feature>
<protein>
    <submittedName>
        <fullName evidence="2">Uncharacterized protein</fullName>
    </submittedName>
</protein>
<dbReference type="EMBL" id="MU860124">
    <property type="protein sequence ID" value="KAK4237743.1"/>
    <property type="molecule type" value="Genomic_DNA"/>
</dbReference>
<evidence type="ECO:0000313" key="2">
    <source>
        <dbReference type="EMBL" id="KAK4237743.1"/>
    </source>
</evidence>
<dbReference type="AlphaFoldDB" id="A0AAN7CB48"/>
<dbReference type="Proteomes" id="UP001303760">
    <property type="component" value="Unassembled WGS sequence"/>
</dbReference>
<name>A0AAN7CB48_9PEZI</name>
<proteinExistence type="predicted"/>
<reference evidence="2" key="2">
    <citation type="submission" date="2023-05" db="EMBL/GenBank/DDBJ databases">
        <authorList>
            <consortium name="Lawrence Berkeley National Laboratory"/>
            <person name="Steindorff A."/>
            <person name="Hensen N."/>
            <person name="Bonometti L."/>
            <person name="Westerberg I."/>
            <person name="Brannstrom I.O."/>
            <person name="Guillou S."/>
            <person name="Cros-Aarteil S."/>
            <person name="Calhoun S."/>
            <person name="Haridas S."/>
            <person name="Kuo A."/>
            <person name="Mondo S."/>
            <person name="Pangilinan J."/>
            <person name="Riley R."/>
            <person name="Labutti K."/>
            <person name="Andreopoulos B."/>
            <person name="Lipzen A."/>
            <person name="Chen C."/>
            <person name="Yanf M."/>
            <person name="Daum C."/>
            <person name="Ng V."/>
            <person name="Clum A."/>
            <person name="Ohm R."/>
            <person name="Martin F."/>
            <person name="Silar P."/>
            <person name="Natvig D."/>
            <person name="Lalanne C."/>
            <person name="Gautier V."/>
            <person name="Ament-Velasquez S.L."/>
            <person name="Kruys A."/>
            <person name="Hutchinson M.I."/>
            <person name="Powell A.J."/>
            <person name="Barry K."/>
            <person name="Miller A.N."/>
            <person name="Grigoriev I.V."/>
            <person name="Debuchy R."/>
            <person name="Gladieux P."/>
            <person name="Thoren M.H."/>
            <person name="Johannesson H."/>
        </authorList>
    </citation>
    <scope>NUCLEOTIDE SEQUENCE</scope>
    <source>
        <strain evidence="2">CBS 532.94</strain>
    </source>
</reference>
<keyword evidence="3" id="KW-1185">Reference proteome</keyword>
<comment type="caution">
    <text evidence="2">The sequence shown here is derived from an EMBL/GenBank/DDBJ whole genome shotgun (WGS) entry which is preliminary data.</text>
</comment>
<sequence length="439" mass="49157">MTFAATPPVQMSTVMQSITVFGDLTGSTSCSQGTTVDLDMHDADWTEHSGDEIVFDTAYGHTGGDDNTPLRGGAVYRRANVAWLRKAVVGPPEEQRSDEEEDDEIDYEDLEEASSDDGSTSSDWDAYGSLPLIMNEYEEAAARLEGSYDWNEDQKKLHKLIYMRGLHPMLPSWWRLSFKMWGVTQPHLDDVFTPKHSKKRVAIHAYGNEVAATKALESLFYLSQTVTDFEEIGYESKISPTVVKGIRSYIRWALRDAGIDGSRTLPNMFVQAYPPDFDDDYESVDSNFTPSPASSKGSDDGSDALGKEQDEGDDPADVQRAQRFTRAVSRDLERRLLNMGQRWRDALRNRSGKGYIAQPPTLYAFAVIQHIVMLASHDSSESTNPVVVLEQVRLNDRGQWLWNALSIALPINMARDALNDMWDTGLIVGEHEDPSDPDL</sequence>
<feature type="region of interest" description="Disordered" evidence="1">
    <location>
        <begin position="281"/>
        <end position="322"/>
    </location>
</feature>
<feature type="compositionally biased region" description="Acidic residues" evidence="1">
    <location>
        <begin position="96"/>
        <end position="115"/>
    </location>
</feature>
<organism evidence="2 3">
    <name type="scientific">Achaetomium macrosporum</name>
    <dbReference type="NCBI Taxonomy" id="79813"/>
    <lineage>
        <taxon>Eukaryota</taxon>
        <taxon>Fungi</taxon>
        <taxon>Dikarya</taxon>
        <taxon>Ascomycota</taxon>
        <taxon>Pezizomycotina</taxon>
        <taxon>Sordariomycetes</taxon>
        <taxon>Sordariomycetidae</taxon>
        <taxon>Sordariales</taxon>
        <taxon>Chaetomiaceae</taxon>
        <taxon>Achaetomium</taxon>
    </lineage>
</organism>
<reference evidence="2" key="1">
    <citation type="journal article" date="2023" name="Mol. Phylogenet. Evol.">
        <title>Genome-scale phylogeny and comparative genomics of the fungal order Sordariales.</title>
        <authorList>
            <person name="Hensen N."/>
            <person name="Bonometti L."/>
            <person name="Westerberg I."/>
            <person name="Brannstrom I.O."/>
            <person name="Guillou S."/>
            <person name="Cros-Aarteil S."/>
            <person name="Calhoun S."/>
            <person name="Haridas S."/>
            <person name="Kuo A."/>
            <person name="Mondo S."/>
            <person name="Pangilinan J."/>
            <person name="Riley R."/>
            <person name="LaButti K."/>
            <person name="Andreopoulos B."/>
            <person name="Lipzen A."/>
            <person name="Chen C."/>
            <person name="Yan M."/>
            <person name="Daum C."/>
            <person name="Ng V."/>
            <person name="Clum A."/>
            <person name="Steindorff A."/>
            <person name="Ohm R.A."/>
            <person name="Martin F."/>
            <person name="Silar P."/>
            <person name="Natvig D.O."/>
            <person name="Lalanne C."/>
            <person name="Gautier V."/>
            <person name="Ament-Velasquez S.L."/>
            <person name="Kruys A."/>
            <person name="Hutchinson M.I."/>
            <person name="Powell A.J."/>
            <person name="Barry K."/>
            <person name="Miller A.N."/>
            <person name="Grigoriev I.V."/>
            <person name="Debuchy R."/>
            <person name="Gladieux P."/>
            <person name="Hiltunen Thoren M."/>
            <person name="Johannesson H."/>
        </authorList>
    </citation>
    <scope>NUCLEOTIDE SEQUENCE</scope>
    <source>
        <strain evidence="2">CBS 532.94</strain>
    </source>
</reference>
<evidence type="ECO:0000256" key="1">
    <source>
        <dbReference type="SAM" id="MobiDB-lite"/>
    </source>
</evidence>
<accession>A0AAN7CB48</accession>
<gene>
    <name evidence="2" type="ORF">C8A03DRAFT_15745</name>
</gene>
<evidence type="ECO:0000313" key="3">
    <source>
        <dbReference type="Proteomes" id="UP001303760"/>
    </source>
</evidence>